<accession>A0A183GDS9</accession>
<evidence type="ECO:0000313" key="2">
    <source>
        <dbReference type="Proteomes" id="UP000050761"/>
    </source>
</evidence>
<keyword evidence="2" id="KW-1185">Reference proteome</keyword>
<evidence type="ECO:0000313" key="3">
    <source>
        <dbReference type="WBParaSite" id="HPBE_0002042601-mRNA-1"/>
    </source>
</evidence>
<proteinExistence type="predicted"/>
<reference evidence="1 2" key="1">
    <citation type="submission" date="2018-11" db="EMBL/GenBank/DDBJ databases">
        <authorList>
            <consortium name="Pathogen Informatics"/>
        </authorList>
    </citation>
    <scope>NUCLEOTIDE SEQUENCE [LARGE SCALE GENOMIC DNA]</scope>
</reference>
<evidence type="ECO:0000313" key="1">
    <source>
        <dbReference type="EMBL" id="VDP19872.1"/>
    </source>
</evidence>
<name>A0A183GDS9_HELPZ</name>
<protein>
    <submittedName>
        <fullName evidence="3">DDE Tnp4 domain-containing protein</fullName>
    </submittedName>
</protein>
<dbReference type="Proteomes" id="UP000050761">
    <property type="component" value="Unassembled WGS sequence"/>
</dbReference>
<dbReference type="EMBL" id="UZAH01032138">
    <property type="protein sequence ID" value="VDP19872.1"/>
    <property type="molecule type" value="Genomic_DNA"/>
</dbReference>
<dbReference type="WBParaSite" id="HPBE_0002042601-mRNA-1">
    <property type="protein sequence ID" value="HPBE_0002042601-mRNA-1"/>
    <property type="gene ID" value="HPBE_0002042601"/>
</dbReference>
<dbReference type="OrthoDB" id="5874107at2759"/>
<dbReference type="AlphaFoldDB" id="A0A183GDS9"/>
<organism evidence="2 3">
    <name type="scientific">Heligmosomoides polygyrus</name>
    <name type="common">Parasitic roundworm</name>
    <dbReference type="NCBI Taxonomy" id="6339"/>
    <lineage>
        <taxon>Eukaryota</taxon>
        <taxon>Metazoa</taxon>
        <taxon>Ecdysozoa</taxon>
        <taxon>Nematoda</taxon>
        <taxon>Chromadorea</taxon>
        <taxon>Rhabditida</taxon>
        <taxon>Rhabditina</taxon>
        <taxon>Rhabditomorpha</taxon>
        <taxon>Strongyloidea</taxon>
        <taxon>Heligmosomidae</taxon>
        <taxon>Heligmosomoides</taxon>
    </lineage>
</organism>
<gene>
    <name evidence="1" type="ORF">HPBE_LOCUS20425</name>
</gene>
<reference evidence="3" key="2">
    <citation type="submission" date="2019-09" db="UniProtKB">
        <authorList>
            <consortium name="WormBaseParasite"/>
        </authorList>
    </citation>
    <scope>IDENTIFICATION</scope>
</reference>
<sequence length="187" mass="21013">MFRVQPYRLVRGAARMELLVALFTGGREYMNEAHVPFVETMFRIFDAYLASLNPISYQQFPRTLGRSERGIDWPFFCGIFRYAGHGGTWTQLSGEFAIGSSTASQIVREVAAAIIDGVAVCTLLTYEKTKCIIYDLGAKGRSSDAGVFSRSEMKRFLEDHEDDFPPPQQLANIEEVGDVIFPNTAHR</sequence>
<accession>A0A3P8B004</accession>